<evidence type="ECO:0000313" key="1">
    <source>
        <dbReference type="EMBL" id="MFD2569964.1"/>
    </source>
</evidence>
<organism evidence="1 2">
    <name type="scientific">Spirosoma soli</name>
    <dbReference type="NCBI Taxonomy" id="1770529"/>
    <lineage>
        <taxon>Bacteria</taxon>
        <taxon>Pseudomonadati</taxon>
        <taxon>Bacteroidota</taxon>
        <taxon>Cytophagia</taxon>
        <taxon>Cytophagales</taxon>
        <taxon>Cytophagaceae</taxon>
        <taxon>Spirosoma</taxon>
    </lineage>
</organism>
<dbReference type="Proteomes" id="UP001597469">
    <property type="component" value="Unassembled WGS sequence"/>
</dbReference>
<accession>A0ABW5LZC5</accession>
<proteinExistence type="predicted"/>
<reference evidence="2" key="1">
    <citation type="journal article" date="2019" name="Int. J. Syst. Evol. Microbiol.">
        <title>The Global Catalogue of Microorganisms (GCM) 10K type strain sequencing project: providing services to taxonomists for standard genome sequencing and annotation.</title>
        <authorList>
            <consortium name="The Broad Institute Genomics Platform"/>
            <consortium name="The Broad Institute Genome Sequencing Center for Infectious Disease"/>
            <person name="Wu L."/>
            <person name="Ma J."/>
        </authorList>
    </citation>
    <scope>NUCLEOTIDE SEQUENCE [LARGE SCALE GENOMIC DNA]</scope>
    <source>
        <strain evidence="2">KCTC 42805</strain>
    </source>
</reference>
<name>A0ABW5LZC5_9BACT</name>
<gene>
    <name evidence="1" type="ORF">ACFSUS_04920</name>
</gene>
<evidence type="ECO:0000313" key="2">
    <source>
        <dbReference type="Proteomes" id="UP001597469"/>
    </source>
</evidence>
<dbReference type="EMBL" id="JBHULN010000002">
    <property type="protein sequence ID" value="MFD2569964.1"/>
    <property type="molecule type" value="Genomic_DNA"/>
</dbReference>
<dbReference type="RefSeq" id="WP_381519905.1">
    <property type="nucleotide sequence ID" value="NZ_JBHULN010000002.1"/>
</dbReference>
<sequence length="303" mass="34356">MEIASNQLGILRSICVHYCETADSVLMILSKNPIKADDLGFNLGSFNDLFHKDGFQTRYETNTEITTYDVIAFENELRGNLFKMSESDRLVYKKIIDSEIGEYLLRVPVYYKWINNPPLFNVGPYINGIKINAWLGSSLIDFANNLKQIAGLLKKIDHALAKYYGLFGLDKLDTEKTQSVKTEQQEQAPEKGLSAPQKLLFVRLLQQKGLFPRKPANSDDAPELRAIALLTGLDFNNDIKGAKGANMKVNQMLYDRKSFTVLQIPYKIADLDAVEKVARLLNVEAVITEIQVIRSDIKKMRRT</sequence>
<keyword evidence="2" id="KW-1185">Reference proteome</keyword>
<protein>
    <submittedName>
        <fullName evidence="1">Uncharacterized protein</fullName>
    </submittedName>
</protein>
<comment type="caution">
    <text evidence="1">The sequence shown here is derived from an EMBL/GenBank/DDBJ whole genome shotgun (WGS) entry which is preliminary data.</text>
</comment>